<dbReference type="InterPro" id="IPR011010">
    <property type="entry name" value="DNA_brk_join_enz"/>
</dbReference>
<reference evidence="3" key="1">
    <citation type="submission" date="2017-03" db="EMBL/GenBank/DDBJ databases">
        <title>Phytopthora megakarya and P. palmivora, two closely related causual agents of cacao black pod achieved similar genome size and gene model numbers by different mechanisms.</title>
        <authorList>
            <person name="Ali S."/>
            <person name="Shao J."/>
            <person name="Larry D.J."/>
            <person name="Kronmiller B."/>
            <person name="Shen D."/>
            <person name="Strem M.D."/>
            <person name="Melnick R.L."/>
            <person name="Guiltinan M.J."/>
            <person name="Tyler B.M."/>
            <person name="Meinhardt L.W."/>
            <person name="Bailey B.A."/>
        </authorList>
    </citation>
    <scope>NUCLEOTIDE SEQUENCE [LARGE SCALE GENOMIC DNA]</scope>
    <source>
        <strain evidence="3">zdho120</strain>
    </source>
</reference>
<dbReference type="EMBL" id="NBNE01004060">
    <property type="protein sequence ID" value="OWZ06216.1"/>
    <property type="molecule type" value="Genomic_DNA"/>
</dbReference>
<dbReference type="InterPro" id="IPR043502">
    <property type="entry name" value="DNA/RNA_pol_sf"/>
</dbReference>
<dbReference type="PANTHER" id="PTHR33050:SF7">
    <property type="entry name" value="RIBONUCLEASE H"/>
    <property type="match status" value="1"/>
</dbReference>
<keyword evidence="3" id="KW-1185">Reference proteome</keyword>
<name>A0A225VKY9_9STRA</name>
<organism evidence="2 3">
    <name type="scientific">Phytophthora megakarya</name>
    <dbReference type="NCBI Taxonomy" id="4795"/>
    <lineage>
        <taxon>Eukaryota</taxon>
        <taxon>Sar</taxon>
        <taxon>Stramenopiles</taxon>
        <taxon>Oomycota</taxon>
        <taxon>Peronosporomycetes</taxon>
        <taxon>Peronosporales</taxon>
        <taxon>Peronosporaceae</taxon>
        <taxon>Phytophthora</taxon>
    </lineage>
</organism>
<sequence>MLLHVNQFLGRALAHLLVDSPHWWRDSATPFARSIITARIGRQPSTAWPLPFRVPANTLEDQPITREYQPTYAELTRGSGASIRATSTLGATTTSVIRQHRRPAPSARDAQATAGLASRRAAMWDPPPWHLHGTCRGRPSPARHHCSTRPQPPSLNKPLQRVLSEYIRRTQILLLRFVELLCGQSTGEYRPNKNMLPNVLRRECAGYRHADALITIASSGTPVPLTTLPAPQGVYPTNHKSAADRYAVLVRNIRKEQDRWRCLVVDLDILEIWPEVHISPFGVVDKGDADPQTSGRTIHDLSFSTSRSINDFTDTDNICTPTFDKSDIVAREILRQKAELPGVDVKLQAGDVASAFRNVCTNSEHAHKFGGRLEKDNALVIETAAAFGWSGSPGAIAYIHGSSVNRHQPSGLFNYYWVDDHINVASDIGQNCADAETSLRNAMVTILGPDAINEEKITAWCTRLKILGLMFDTAAETVAMPQHKIDKAKACVAASYHADSMSRSDYRSLLGRFRHVATCVRPARLFLQRLRQQEQFLHRWQRVQVTSAMKQDLIWWFHILQLPLLHGFFQALPPPAVIVEMDASDSGLYALVLRYAFQANERHLIEATKARSQIGFDINYRELLSCAFAAHVWRPSWTSRDRPTHRLQLHVQFRIDNTSAVGWQTKMSSRNPRAQTIIRLLGHWEAHLGLRFSFVHIAGVENIIADAGSRSFKSTTSANLFDELTRDWTQIDPGSPIWSRLGALSPNTFSCPDYIPILPPGVKIVARMDYPSRDSTSHADYVRTLPCTTRIRDDTIASTLHGIRHFFRAACLEFPSDHPQIRMLLKGITRIDPPIQRKAPVSLRLLESCFAVIDLATPSGQALWGFCWPLGKKFAWFALKDQDIAVLDRHGAATTRSNCAVSTHIRLIGSKANQRGPPTLRMMNRSGHAFLCPIFGALCLLKSRQSCPPWIPAALFVNNRSQFDWITAATISRAICEATSQLGHNTNDFSIHSLRSGGATHMYRAGVDALTIQFHGRWASDTFKQYTRLCKESVDGLAAKIISGPGQLHRLQ</sequence>
<dbReference type="Gene3D" id="1.10.443.10">
    <property type="entry name" value="Intergrase catalytic core"/>
    <property type="match status" value="1"/>
</dbReference>
<accession>A0A225VKY9</accession>
<gene>
    <name evidence="2" type="ORF">PHMEG_00021560</name>
</gene>
<dbReference type="SUPFAM" id="SSF56349">
    <property type="entry name" value="DNA breaking-rejoining enzymes"/>
    <property type="match status" value="1"/>
</dbReference>
<comment type="caution">
    <text evidence="2">The sequence shown here is derived from an EMBL/GenBank/DDBJ whole genome shotgun (WGS) entry which is preliminary data.</text>
</comment>
<evidence type="ECO:0000256" key="1">
    <source>
        <dbReference type="ARBA" id="ARBA00023172"/>
    </source>
</evidence>
<protein>
    <recommendedName>
        <fullName evidence="4">Tyr recombinase domain-containing protein</fullName>
    </recommendedName>
</protein>
<dbReference type="InterPro" id="IPR052055">
    <property type="entry name" value="Hepadnavirus_pol/RT"/>
</dbReference>
<dbReference type="Proteomes" id="UP000198211">
    <property type="component" value="Unassembled WGS sequence"/>
</dbReference>
<proteinExistence type="predicted"/>
<dbReference type="OrthoDB" id="121288at2759"/>
<dbReference type="GO" id="GO:0006310">
    <property type="term" value="P:DNA recombination"/>
    <property type="evidence" value="ECO:0007669"/>
    <property type="project" value="UniProtKB-KW"/>
</dbReference>
<evidence type="ECO:0008006" key="4">
    <source>
        <dbReference type="Google" id="ProtNLM"/>
    </source>
</evidence>
<dbReference type="SUPFAM" id="SSF56672">
    <property type="entry name" value="DNA/RNA polymerases"/>
    <property type="match status" value="1"/>
</dbReference>
<evidence type="ECO:0000313" key="3">
    <source>
        <dbReference type="Proteomes" id="UP000198211"/>
    </source>
</evidence>
<evidence type="ECO:0000313" key="2">
    <source>
        <dbReference type="EMBL" id="OWZ06216.1"/>
    </source>
</evidence>
<dbReference type="GO" id="GO:0015074">
    <property type="term" value="P:DNA integration"/>
    <property type="evidence" value="ECO:0007669"/>
    <property type="project" value="InterPro"/>
</dbReference>
<dbReference type="InterPro" id="IPR013762">
    <property type="entry name" value="Integrase-like_cat_sf"/>
</dbReference>
<dbReference type="PANTHER" id="PTHR33050">
    <property type="entry name" value="REVERSE TRANSCRIPTASE DOMAIN-CONTAINING PROTEIN"/>
    <property type="match status" value="1"/>
</dbReference>
<dbReference type="GO" id="GO:0003677">
    <property type="term" value="F:DNA binding"/>
    <property type="evidence" value="ECO:0007669"/>
    <property type="project" value="InterPro"/>
</dbReference>
<dbReference type="AlphaFoldDB" id="A0A225VKY9"/>
<keyword evidence="1" id="KW-0233">DNA recombination</keyword>